<evidence type="ECO:0000259" key="1">
    <source>
        <dbReference type="PROSITE" id="PS50878"/>
    </source>
</evidence>
<gene>
    <name evidence="2" type="ORF">CALMAC_LOCUS18487</name>
</gene>
<sequence length="358" mass="41802">MEGQEIEVILQPAGRLKHFYTNWKTLPFTEGVLHWIHGIKIPFLSKPTQLSHREKYIPKIPISKLDLYNTEVNNLLTKGAISKCTYTKDQFLSPYFLIKKPDNTYRFVLNLKKLNEFISVSHFKMESHKTAIKLISPHSSLMKLDLKDAYFLLPIDPFYRKYLRFVFNNTLYQFNCLPFGLNIAPLIFTKILKPVVRYLRERGVKLVSYLDDWLFIARSHDECLHFVAMAKDLLGNLGFIINTKKSSIRPGKEIEFLGFWFDTTSMMLGLPKRKIVAIRTLLSKLQNKKYCRIREFASLVGTLVSICPAFKYGWLHIKPFEVIKQGELKLNQGNFNGKMVIPPILSKEFAWWKNNLSK</sequence>
<dbReference type="SUPFAM" id="SSF56672">
    <property type="entry name" value="DNA/RNA polymerases"/>
    <property type="match status" value="1"/>
</dbReference>
<dbReference type="PROSITE" id="PS50878">
    <property type="entry name" value="RT_POL"/>
    <property type="match status" value="1"/>
</dbReference>
<name>A0A653DL81_CALMS</name>
<dbReference type="AlphaFoldDB" id="A0A653DL81"/>
<protein>
    <recommendedName>
        <fullName evidence="1">Reverse transcriptase domain-containing protein</fullName>
    </recommendedName>
</protein>
<dbReference type="InterPro" id="IPR043128">
    <property type="entry name" value="Rev_trsase/Diguanyl_cyclase"/>
</dbReference>
<keyword evidence="3" id="KW-1185">Reference proteome</keyword>
<dbReference type="PANTHER" id="PTHR33050:SF7">
    <property type="entry name" value="RIBONUCLEASE H"/>
    <property type="match status" value="1"/>
</dbReference>
<evidence type="ECO:0000313" key="2">
    <source>
        <dbReference type="EMBL" id="VEN60953.1"/>
    </source>
</evidence>
<feature type="non-terminal residue" evidence="2">
    <location>
        <position position="358"/>
    </location>
</feature>
<dbReference type="GO" id="GO:0071897">
    <property type="term" value="P:DNA biosynthetic process"/>
    <property type="evidence" value="ECO:0007669"/>
    <property type="project" value="UniProtKB-ARBA"/>
</dbReference>
<proteinExistence type="predicted"/>
<accession>A0A653DL81</accession>
<dbReference type="Proteomes" id="UP000410492">
    <property type="component" value="Unassembled WGS sequence"/>
</dbReference>
<evidence type="ECO:0000313" key="3">
    <source>
        <dbReference type="Proteomes" id="UP000410492"/>
    </source>
</evidence>
<dbReference type="InterPro" id="IPR052055">
    <property type="entry name" value="Hepadnavirus_pol/RT"/>
</dbReference>
<dbReference type="InterPro" id="IPR043502">
    <property type="entry name" value="DNA/RNA_pol_sf"/>
</dbReference>
<dbReference type="Gene3D" id="3.10.10.10">
    <property type="entry name" value="HIV Type 1 Reverse Transcriptase, subunit A, domain 1"/>
    <property type="match status" value="1"/>
</dbReference>
<feature type="domain" description="Reverse transcriptase" evidence="1">
    <location>
        <begin position="79"/>
        <end position="261"/>
    </location>
</feature>
<dbReference type="Gene3D" id="3.30.70.270">
    <property type="match status" value="1"/>
</dbReference>
<organism evidence="2 3">
    <name type="scientific">Callosobruchus maculatus</name>
    <name type="common">Southern cowpea weevil</name>
    <name type="synonym">Pulse bruchid</name>
    <dbReference type="NCBI Taxonomy" id="64391"/>
    <lineage>
        <taxon>Eukaryota</taxon>
        <taxon>Metazoa</taxon>
        <taxon>Ecdysozoa</taxon>
        <taxon>Arthropoda</taxon>
        <taxon>Hexapoda</taxon>
        <taxon>Insecta</taxon>
        <taxon>Pterygota</taxon>
        <taxon>Neoptera</taxon>
        <taxon>Endopterygota</taxon>
        <taxon>Coleoptera</taxon>
        <taxon>Polyphaga</taxon>
        <taxon>Cucujiformia</taxon>
        <taxon>Chrysomeloidea</taxon>
        <taxon>Chrysomelidae</taxon>
        <taxon>Bruchinae</taxon>
        <taxon>Bruchini</taxon>
        <taxon>Callosobruchus</taxon>
    </lineage>
</organism>
<dbReference type="OrthoDB" id="2348824at2759"/>
<dbReference type="CDD" id="cd03714">
    <property type="entry name" value="RT_DIRS1"/>
    <property type="match status" value="1"/>
</dbReference>
<dbReference type="InterPro" id="IPR000477">
    <property type="entry name" value="RT_dom"/>
</dbReference>
<reference evidence="2 3" key="1">
    <citation type="submission" date="2019-01" db="EMBL/GenBank/DDBJ databases">
        <authorList>
            <person name="Sayadi A."/>
        </authorList>
    </citation>
    <scope>NUCLEOTIDE SEQUENCE [LARGE SCALE GENOMIC DNA]</scope>
</reference>
<dbReference type="Pfam" id="PF00078">
    <property type="entry name" value="RVT_1"/>
    <property type="match status" value="1"/>
</dbReference>
<dbReference type="PANTHER" id="PTHR33050">
    <property type="entry name" value="REVERSE TRANSCRIPTASE DOMAIN-CONTAINING PROTEIN"/>
    <property type="match status" value="1"/>
</dbReference>
<dbReference type="EMBL" id="CAACVG010012834">
    <property type="protein sequence ID" value="VEN60953.1"/>
    <property type="molecule type" value="Genomic_DNA"/>
</dbReference>